<keyword evidence="3" id="KW-0862">Zinc</keyword>
<feature type="region of interest" description="Disordered" evidence="4">
    <location>
        <begin position="158"/>
        <end position="182"/>
    </location>
</feature>
<organism evidence="6 7">
    <name type="scientific">Plectus sambesii</name>
    <dbReference type="NCBI Taxonomy" id="2011161"/>
    <lineage>
        <taxon>Eukaryota</taxon>
        <taxon>Metazoa</taxon>
        <taxon>Ecdysozoa</taxon>
        <taxon>Nematoda</taxon>
        <taxon>Chromadorea</taxon>
        <taxon>Plectida</taxon>
        <taxon>Plectina</taxon>
        <taxon>Plectoidea</taxon>
        <taxon>Plectidae</taxon>
        <taxon>Plectus</taxon>
    </lineage>
</organism>
<proteinExistence type="predicted"/>
<dbReference type="WBParaSite" id="PSAMB.scaffold130size74765.g2242.t1">
    <property type="protein sequence ID" value="PSAMB.scaffold130size74765.g2242.t1"/>
    <property type="gene ID" value="PSAMB.scaffold130size74765.g2242"/>
</dbReference>
<evidence type="ECO:0000256" key="1">
    <source>
        <dbReference type="ARBA" id="ARBA00022723"/>
    </source>
</evidence>
<feature type="region of interest" description="Disordered" evidence="4">
    <location>
        <begin position="1"/>
        <end position="24"/>
    </location>
</feature>
<dbReference type="Proteomes" id="UP000887566">
    <property type="component" value="Unplaced"/>
</dbReference>
<keyword evidence="2" id="KW-0863">Zinc-finger</keyword>
<evidence type="ECO:0000256" key="3">
    <source>
        <dbReference type="ARBA" id="ARBA00022833"/>
    </source>
</evidence>
<dbReference type="Pfam" id="PF02892">
    <property type="entry name" value="zf-BED"/>
    <property type="match status" value="1"/>
</dbReference>
<evidence type="ECO:0000256" key="4">
    <source>
        <dbReference type="SAM" id="MobiDB-lite"/>
    </source>
</evidence>
<keyword evidence="1" id="KW-0479">Metal-binding</keyword>
<evidence type="ECO:0000313" key="6">
    <source>
        <dbReference type="Proteomes" id="UP000887566"/>
    </source>
</evidence>
<dbReference type="AlphaFoldDB" id="A0A914UW95"/>
<dbReference type="InterPro" id="IPR003656">
    <property type="entry name" value="Znf_BED"/>
</dbReference>
<accession>A0A914UW95</accession>
<evidence type="ECO:0000259" key="5">
    <source>
        <dbReference type="Pfam" id="PF02892"/>
    </source>
</evidence>
<dbReference type="GO" id="GO:0003677">
    <property type="term" value="F:DNA binding"/>
    <property type="evidence" value="ECO:0007669"/>
    <property type="project" value="InterPro"/>
</dbReference>
<evidence type="ECO:0000313" key="7">
    <source>
        <dbReference type="WBParaSite" id="PSAMB.scaffold130size74765.g2242.t1"/>
    </source>
</evidence>
<evidence type="ECO:0000256" key="2">
    <source>
        <dbReference type="ARBA" id="ARBA00022771"/>
    </source>
</evidence>
<sequence>MNPEEQPDETVVDVDGLDSGEDDVPPVLTMEEPQTWEEMGVLSPQMTSLHMQAVIDNVAKGQPIEFRFVDDANVLCPLCDDLVAFQSLFTSHLPDNHPGEYCVVDEGASRLAPVDVAQAQKLIAAEDLMLLSRQTLWEAEIGHYALRSTFSEWPHHSEATEEIEISSTPPAPPEKKSRSRVSLHTASMTLDELNEALQTCVAEKLGETFPVTLVDRTHARCGICYAIVSLNSKFETANFIRHVNAWHALLHKCAGTWLRQERTPPKSTTEELAGEAGEVEKIRRLSIFDLSSTDYSSLSEPNEASLQCIRCGMFLSDSTVGLHFSEMHSKSVKVPECHYCIKEIVLNARYWHRYEKHLELTLPDCHRIYCGVFKMAFDSERALMLAIEQELMRSGELIAILNESDGKLDEIEEESCKRVKKSIERKKQAAATDLSLAKAFNSEMPLGRNKKPRRRFLQPAFLQAAPVGSELVAEVGESHWKCLICGEDILAAVTSSGAIRHFRSQHPELLKQLQREICYARLQRMSSGNVTVVSDSQVVCLLCQKVIPLHVPFNICRALHHFRRKHLHFMPKCGPQEEVDRIQLEELQRELGVTIGDVRTVMDAHGHPVTMLLPKGADDLDIAAACRLASSLPMESFE</sequence>
<protein>
    <submittedName>
        <fullName evidence="7">C2H2-type domain-containing protein</fullName>
    </submittedName>
</protein>
<dbReference type="GO" id="GO:0008270">
    <property type="term" value="F:zinc ion binding"/>
    <property type="evidence" value="ECO:0007669"/>
    <property type="project" value="UniProtKB-KW"/>
</dbReference>
<keyword evidence="6" id="KW-1185">Reference proteome</keyword>
<feature type="domain" description="BED-type" evidence="5">
    <location>
        <begin position="477"/>
        <end position="507"/>
    </location>
</feature>
<name>A0A914UW95_9BILA</name>
<reference evidence="7" key="1">
    <citation type="submission" date="2022-11" db="UniProtKB">
        <authorList>
            <consortium name="WormBaseParasite"/>
        </authorList>
    </citation>
    <scope>IDENTIFICATION</scope>
</reference>